<protein>
    <recommendedName>
        <fullName evidence="5">HTH tetR-type domain-containing protein</fullName>
    </recommendedName>
</protein>
<dbReference type="Gene3D" id="1.10.357.10">
    <property type="entry name" value="Tetracycline Repressor, domain 2"/>
    <property type="match status" value="1"/>
</dbReference>
<comment type="caution">
    <text evidence="6">The sequence shown here is derived from an EMBL/GenBank/DDBJ whole genome shotgun (WGS) entry which is preliminary data.</text>
</comment>
<evidence type="ECO:0000256" key="1">
    <source>
        <dbReference type="ARBA" id="ARBA00023015"/>
    </source>
</evidence>
<dbReference type="InterPro" id="IPR023772">
    <property type="entry name" value="DNA-bd_HTH_TetR-type_CS"/>
</dbReference>
<keyword evidence="3" id="KW-0804">Transcription</keyword>
<organism evidence="6 7">
    <name type="scientific">Nocardia jinanensis</name>
    <dbReference type="NCBI Taxonomy" id="382504"/>
    <lineage>
        <taxon>Bacteria</taxon>
        <taxon>Bacillati</taxon>
        <taxon>Actinomycetota</taxon>
        <taxon>Actinomycetes</taxon>
        <taxon>Mycobacteriales</taxon>
        <taxon>Nocardiaceae</taxon>
        <taxon>Nocardia</taxon>
    </lineage>
</organism>
<keyword evidence="1" id="KW-0805">Transcription regulation</keyword>
<dbReference type="AlphaFoldDB" id="A0A917RML3"/>
<dbReference type="Pfam" id="PF00440">
    <property type="entry name" value="TetR_N"/>
    <property type="match status" value="1"/>
</dbReference>
<reference evidence="6" key="2">
    <citation type="submission" date="2020-09" db="EMBL/GenBank/DDBJ databases">
        <authorList>
            <person name="Sun Q."/>
            <person name="Zhou Y."/>
        </authorList>
    </citation>
    <scope>NUCLEOTIDE SEQUENCE</scope>
    <source>
        <strain evidence="6">CGMCC 4.3508</strain>
    </source>
</reference>
<gene>
    <name evidence="6" type="ORF">GCM10011588_31780</name>
</gene>
<dbReference type="InterPro" id="IPR050109">
    <property type="entry name" value="HTH-type_TetR-like_transc_reg"/>
</dbReference>
<evidence type="ECO:0000256" key="4">
    <source>
        <dbReference type="PROSITE-ProRule" id="PRU00335"/>
    </source>
</evidence>
<dbReference type="EMBL" id="BMMH01000006">
    <property type="protein sequence ID" value="GGL14886.1"/>
    <property type="molecule type" value="Genomic_DNA"/>
</dbReference>
<dbReference type="Proteomes" id="UP000638263">
    <property type="component" value="Unassembled WGS sequence"/>
</dbReference>
<dbReference type="PROSITE" id="PS01081">
    <property type="entry name" value="HTH_TETR_1"/>
    <property type="match status" value="1"/>
</dbReference>
<name>A0A917RML3_9NOCA</name>
<dbReference type="PANTHER" id="PTHR30055">
    <property type="entry name" value="HTH-TYPE TRANSCRIPTIONAL REGULATOR RUTR"/>
    <property type="match status" value="1"/>
</dbReference>
<feature type="DNA-binding region" description="H-T-H motif" evidence="4">
    <location>
        <begin position="26"/>
        <end position="45"/>
    </location>
</feature>
<dbReference type="SUPFAM" id="SSF46689">
    <property type="entry name" value="Homeodomain-like"/>
    <property type="match status" value="1"/>
</dbReference>
<evidence type="ECO:0000256" key="3">
    <source>
        <dbReference type="ARBA" id="ARBA00023163"/>
    </source>
</evidence>
<dbReference type="PROSITE" id="PS50977">
    <property type="entry name" value="HTH_TETR_2"/>
    <property type="match status" value="1"/>
</dbReference>
<dbReference type="SUPFAM" id="SSF48498">
    <property type="entry name" value="Tetracyclin repressor-like, C-terminal domain"/>
    <property type="match status" value="1"/>
</dbReference>
<dbReference type="GO" id="GO:0003700">
    <property type="term" value="F:DNA-binding transcription factor activity"/>
    <property type="evidence" value="ECO:0007669"/>
    <property type="project" value="TreeGrafter"/>
</dbReference>
<sequence>MGDATRRRIISIAMKHIGEYGYAKATLNNIAEDGGLTSGAVYYYFKSKKALVSAVIAEVTGQLLERFERAVTRADDLQGKLIAILEETIAVTDEMPDLAKFSVSVRVDGPRYPELRRALGHSTNSYYEFYKSIIEQGAAAGELKPGIDPRDVADMFGIISFGVTMLTVEVPGERHRSAIRTIEKLLTEGVFVPMSAVMKTEPAAG</sequence>
<evidence type="ECO:0000313" key="7">
    <source>
        <dbReference type="Proteomes" id="UP000638263"/>
    </source>
</evidence>
<reference evidence="6" key="1">
    <citation type="journal article" date="2014" name="Int. J. Syst. Evol. Microbiol.">
        <title>Complete genome sequence of Corynebacterium casei LMG S-19264T (=DSM 44701T), isolated from a smear-ripened cheese.</title>
        <authorList>
            <consortium name="US DOE Joint Genome Institute (JGI-PGF)"/>
            <person name="Walter F."/>
            <person name="Albersmeier A."/>
            <person name="Kalinowski J."/>
            <person name="Ruckert C."/>
        </authorList>
    </citation>
    <scope>NUCLEOTIDE SEQUENCE</scope>
    <source>
        <strain evidence="6">CGMCC 4.3508</strain>
    </source>
</reference>
<feature type="domain" description="HTH tetR-type" evidence="5">
    <location>
        <begin position="3"/>
        <end position="63"/>
    </location>
</feature>
<dbReference type="InterPro" id="IPR009057">
    <property type="entry name" value="Homeodomain-like_sf"/>
</dbReference>
<dbReference type="GO" id="GO:0000976">
    <property type="term" value="F:transcription cis-regulatory region binding"/>
    <property type="evidence" value="ECO:0007669"/>
    <property type="project" value="TreeGrafter"/>
</dbReference>
<dbReference type="InterPro" id="IPR036271">
    <property type="entry name" value="Tet_transcr_reg_TetR-rel_C_sf"/>
</dbReference>
<keyword evidence="2 4" id="KW-0238">DNA-binding</keyword>
<evidence type="ECO:0000256" key="2">
    <source>
        <dbReference type="ARBA" id="ARBA00023125"/>
    </source>
</evidence>
<evidence type="ECO:0000259" key="5">
    <source>
        <dbReference type="PROSITE" id="PS50977"/>
    </source>
</evidence>
<dbReference type="PANTHER" id="PTHR30055:SF234">
    <property type="entry name" value="HTH-TYPE TRANSCRIPTIONAL REGULATOR BETI"/>
    <property type="match status" value="1"/>
</dbReference>
<evidence type="ECO:0000313" key="6">
    <source>
        <dbReference type="EMBL" id="GGL14886.1"/>
    </source>
</evidence>
<accession>A0A917RML3</accession>
<proteinExistence type="predicted"/>
<dbReference type="PRINTS" id="PR00455">
    <property type="entry name" value="HTHTETR"/>
</dbReference>
<keyword evidence="7" id="KW-1185">Reference proteome</keyword>
<dbReference type="InterPro" id="IPR001647">
    <property type="entry name" value="HTH_TetR"/>
</dbReference>